<feature type="compositionally biased region" description="Polar residues" evidence="1">
    <location>
        <begin position="451"/>
        <end position="464"/>
    </location>
</feature>
<feature type="compositionally biased region" description="Basic residues" evidence="1">
    <location>
        <begin position="260"/>
        <end position="269"/>
    </location>
</feature>
<feature type="region of interest" description="Disordered" evidence="1">
    <location>
        <begin position="407"/>
        <end position="464"/>
    </location>
</feature>
<sequence length="579" mass="65183">MEAGIKTFCYCVNQLFYTVVHDNLGLQIAYNVYNDIISNNKKDEVVRSDDIEGYRRDKTIKKILKFIGDESNDSKIKVPKQNQSSEKFTSIEQTLDKKNTEDTSNTVLKKNKQKKELKKKDEVVRSEDIKGYRGDKTIEEILKFIGVESSDSKKNKDCKIENKIKSPNEKSSDNDCNRPKNDEMKMSIYNSIEEVSTTIFQPIDSLDDESKLIKSSKKGKKKVPKQNQSSEKFTSTEQILDVLSSKPQDTDSADFLLVTKKQKRRKQKSQNKLNTTTSNFPTQDSNLLSPYTQPKSVKNEKKRKSTSSMPHSNKSEDNSNLDSVHSLLASSTLSKQPSFKEASKTDMAKPASVTVAVPPQSVPPTVCVPKLKKQNPAIIMYNEHEVDESLSFGFEVDQHLLVDSVNDYSPKRKSQNKLNTTTSNFPTQDSNLLSPYTQPKSVKNEKKRKSTFSMPQSNKSEDNSILDSVHSLLASSTLSKQPSYKEASKTDMTKSASVTVAVPPQSVSPTVCVPKTKKQNPAIIMYNEYEVDESLSFGFEVDQHLPIDSVNDYSPSISMPTPIEYNYEEVVLSVKQGLN</sequence>
<name>A0A6G0TZF5_APHGL</name>
<evidence type="ECO:0000313" key="3">
    <source>
        <dbReference type="Proteomes" id="UP000475862"/>
    </source>
</evidence>
<feature type="compositionally biased region" description="Polar residues" evidence="1">
    <location>
        <begin position="270"/>
        <end position="296"/>
    </location>
</feature>
<evidence type="ECO:0000256" key="1">
    <source>
        <dbReference type="SAM" id="MobiDB-lite"/>
    </source>
</evidence>
<feature type="region of interest" description="Disordered" evidence="1">
    <location>
        <begin position="214"/>
        <end position="236"/>
    </location>
</feature>
<feature type="compositionally biased region" description="Polar residues" evidence="1">
    <location>
        <begin position="226"/>
        <end position="236"/>
    </location>
</feature>
<feature type="compositionally biased region" description="Basic residues" evidence="1">
    <location>
        <begin position="214"/>
        <end position="224"/>
    </location>
</feature>
<protein>
    <submittedName>
        <fullName evidence="2">Uncharacterized protein</fullName>
    </submittedName>
</protein>
<dbReference type="Proteomes" id="UP000475862">
    <property type="component" value="Unassembled WGS sequence"/>
</dbReference>
<proteinExistence type="predicted"/>
<feature type="compositionally biased region" description="Polar residues" evidence="1">
    <location>
        <begin position="306"/>
        <end position="321"/>
    </location>
</feature>
<feature type="compositionally biased region" description="Polar residues" evidence="1">
    <location>
        <begin position="80"/>
        <end position="93"/>
    </location>
</feature>
<reference evidence="2 3" key="1">
    <citation type="submission" date="2019-08" db="EMBL/GenBank/DDBJ databases">
        <title>The genome of the soybean aphid Biotype 1, its phylome, world population structure and adaptation to the North American continent.</title>
        <authorList>
            <person name="Giordano R."/>
            <person name="Donthu R.K."/>
            <person name="Hernandez A.G."/>
            <person name="Wright C.L."/>
            <person name="Zimin A.V."/>
        </authorList>
    </citation>
    <scope>NUCLEOTIDE SEQUENCE [LARGE SCALE GENOMIC DNA]</scope>
    <source>
        <tissue evidence="2">Whole aphids</tissue>
    </source>
</reference>
<feature type="region of interest" description="Disordered" evidence="1">
    <location>
        <begin position="155"/>
        <end position="182"/>
    </location>
</feature>
<keyword evidence="3" id="KW-1185">Reference proteome</keyword>
<dbReference type="EMBL" id="VYZN01000012">
    <property type="protein sequence ID" value="KAE9541879.1"/>
    <property type="molecule type" value="Genomic_DNA"/>
</dbReference>
<feature type="compositionally biased region" description="Polar residues" evidence="1">
    <location>
        <begin position="416"/>
        <end position="441"/>
    </location>
</feature>
<comment type="caution">
    <text evidence="2">The sequence shown here is derived from an EMBL/GenBank/DDBJ whole genome shotgun (WGS) entry which is preliminary data.</text>
</comment>
<organism evidence="2 3">
    <name type="scientific">Aphis glycines</name>
    <name type="common">Soybean aphid</name>
    <dbReference type="NCBI Taxonomy" id="307491"/>
    <lineage>
        <taxon>Eukaryota</taxon>
        <taxon>Metazoa</taxon>
        <taxon>Ecdysozoa</taxon>
        <taxon>Arthropoda</taxon>
        <taxon>Hexapoda</taxon>
        <taxon>Insecta</taxon>
        <taxon>Pterygota</taxon>
        <taxon>Neoptera</taxon>
        <taxon>Paraneoptera</taxon>
        <taxon>Hemiptera</taxon>
        <taxon>Sternorrhyncha</taxon>
        <taxon>Aphidomorpha</taxon>
        <taxon>Aphidoidea</taxon>
        <taxon>Aphididae</taxon>
        <taxon>Aphidini</taxon>
        <taxon>Aphis</taxon>
        <taxon>Aphis</taxon>
    </lineage>
</organism>
<feature type="region of interest" description="Disordered" evidence="1">
    <location>
        <begin position="258"/>
        <end position="321"/>
    </location>
</feature>
<dbReference type="AlphaFoldDB" id="A0A6G0TZF5"/>
<gene>
    <name evidence="2" type="ORF">AGLY_003870</name>
</gene>
<accession>A0A6G0TZF5</accession>
<dbReference type="OrthoDB" id="10412046at2759"/>
<feature type="region of interest" description="Disordered" evidence="1">
    <location>
        <begin position="480"/>
        <end position="501"/>
    </location>
</feature>
<feature type="region of interest" description="Disordered" evidence="1">
    <location>
        <begin position="75"/>
        <end position="96"/>
    </location>
</feature>
<evidence type="ECO:0000313" key="2">
    <source>
        <dbReference type="EMBL" id="KAE9541879.1"/>
    </source>
</evidence>